<keyword evidence="3 6" id="KW-0732">Signal</keyword>
<dbReference type="InterPro" id="IPR012944">
    <property type="entry name" value="SusD_RagB_dom"/>
</dbReference>
<organism evidence="8">
    <name type="scientific">uncultured Dysgonomonas sp</name>
    <dbReference type="NCBI Taxonomy" id="206096"/>
    <lineage>
        <taxon>Bacteria</taxon>
        <taxon>Pseudomonadati</taxon>
        <taxon>Bacteroidota</taxon>
        <taxon>Bacteroidia</taxon>
        <taxon>Bacteroidales</taxon>
        <taxon>Dysgonomonadaceae</taxon>
        <taxon>Dysgonomonas</taxon>
        <taxon>environmental samples</taxon>
    </lineage>
</organism>
<dbReference type="PROSITE" id="PS51257">
    <property type="entry name" value="PROKAR_LIPOPROTEIN"/>
    <property type="match status" value="1"/>
</dbReference>
<evidence type="ECO:0000256" key="6">
    <source>
        <dbReference type="SAM" id="SignalP"/>
    </source>
</evidence>
<dbReference type="Pfam" id="PF07980">
    <property type="entry name" value="SusD_RagB"/>
    <property type="match status" value="1"/>
</dbReference>
<protein>
    <recommendedName>
        <fullName evidence="7">RagB/SusD domain-containing protein</fullName>
    </recommendedName>
</protein>
<dbReference type="RefSeq" id="WP_296938534.1">
    <property type="nucleotide sequence ID" value="NZ_LT599032.1"/>
</dbReference>
<dbReference type="SUPFAM" id="SSF48452">
    <property type="entry name" value="TPR-like"/>
    <property type="match status" value="1"/>
</dbReference>
<evidence type="ECO:0000256" key="2">
    <source>
        <dbReference type="ARBA" id="ARBA00006275"/>
    </source>
</evidence>
<dbReference type="AlphaFoldDB" id="A0A212IZE6"/>
<name>A0A212IZE6_9BACT</name>
<dbReference type="InterPro" id="IPR011990">
    <property type="entry name" value="TPR-like_helical_dom_sf"/>
</dbReference>
<dbReference type="PROSITE" id="PS00018">
    <property type="entry name" value="EF_HAND_1"/>
    <property type="match status" value="1"/>
</dbReference>
<reference evidence="8" key="1">
    <citation type="submission" date="2016-04" db="EMBL/GenBank/DDBJ databases">
        <authorList>
            <person name="Evans L.H."/>
            <person name="Alamgir A."/>
            <person name="Owens N."/>
            <person name="Weber N.D."/>
            <person name="Virtaneva K."/>
            <person name="Barbian K."/>
            <person name="Babar A."/>
            <person name="Rosenke K."/>
        </authorList>
    </citation>
    <scope>NUCLEOTIDE SEQUENCE</scope>
    <source>
        <strain evidence="8">86-1</strain>
    </source>
</reference>
<evidence type="ECO:0000256" key="3">
    <source>
        <dbReference type="ARBA" id="ARBA00022729"/>
    </source>
</evidence>
<gene>
    <name evidence="8" type="ORF">KL86DYS1_10644</name>
</gene>
<feature type="domain" description="RagB/SusD" evidence="7">
    <location>
        <begin position="510"/>
        <end position="659"/>
    </location>
</feature>
<dbReference type="Gene3D" id="1.25.40.390">
    <property type="match status" value="2"/>
</dbReference>
<comment type="similarity">
    <text evidence="2">Belongs to the SusD family.</text>
</comment>
<sequence length="659" mass="74878">MKKALNLCIAMLFLSFIMIACEDKEKDENPLPSAGQKEMLEVVKGLEKISEVSGFTNALKKLTPELDFEETQLTVLAIKDPTVKATESGYYGYTAEALKRHIVKGNQDFGQLGSDTLILKSISDDVLYATKVNGQIQINGIPLASNAPEKAGNSYIYVVSKTVPEVKDIPDTKYKMTFTIHECNEKWSSENNKESSVSENSTITFYKKNGEIYAAIDSIRTDDKGIGIYRHNYAEGLYYTVRKDLKGPIFNGYLVRGIFTSQSQIDSYAQYRTNTSLDLVKPGTLKLSDINGDGIINKEDMLSTKYFFAENNETDDIFIVSNNLILPEGFITIENLPLIKESLDETFTSFVSFNYTTNKRLSAPEENNLRYPDLYNLRSSEFMYDRGYRYINNFLKVATIIEEPGYPEHIKKEWNKMAARLWAQYAYVYTVMTSYYGDLVIVTRPLTVDEVLNVTRNPKAEVLHYIESLIDKVSRPEADVVRALVARLYTNEHEYAKARQLALDVVNRGNYYLPDNSNSSDHETNAEVMLGGYVITDIPDQKGKYTHPVRFTEVMLTLAECELELGKIADATLSINEILAAKGKPLYYDGITAQTLRDAIRKLWKDEMNKEGFDYMLLNRWDILITTLGQFGALDYNKLLPIPQREIDNNPNIKQNPGY</sequence>
<feature type="chain" id="PRO_5013143543" description="RagB/SusD domain-containing protein" evidence="6">
    <location>
        <begin position="21"/>
        <end position="659"/>
    </location>
</feature>
<dbReference type="InterPro" id="IPR036378">
    <property type="entry name" value="FAS1_dom_sf"/>
</dbReference>
<dbReference type="SUPFAM" id="SSF82153">
    <property type="entry name" value="FAS1 domain"/>
    <property type="match status" value="1"/>
</dbReference>
<proteinExistence type="inferred from homology"/>
<keyword evidence="5" id="KW-0998">Cell outer membrane</keyword>
<evidence type="ECO:0000256" key="5">
    <source>
        <dbReference type="ARBA" id="ARBA00023237"/>
    </source>
</evidence>
<keyword evidence="4" id="KW-0472">Membrane</keyword>
<dbReference type="InterPro" id="IPR018247">
    <property type="entry name" value="EF_Hand_1_Ca_BS"/>
</dbReference>
<dbReference type="EMBL" id="FLUM01000001">
    <property type="protein sequence ID" value="SBV92572.1"/>
    <property type="molecule type" value="Genomic_DNA"/>
</dbReference>
<accession>A0A212IZE6</accession>
<evidence type="ECO:0000259" key="7">
    <source>
        <dbReference type="Pfam" id="PF07980"/>
    </source>
</evidence>
<evidence type="ECO:0000313" key="8">
    <source>
        <dbReference type="EMBL" id="SBV92572.1"/>
    </source>
</evidence>
<evidence type="ECO:0000256" key="1">
    <source>
        <dbReference type="ARBA" id="ARBA00004442"/>
    </source>
</evidence>
<comment type="subcellular location">
    <subcellularLocation>
        <location evidence="1">Cell outer membrane</location>
    </subcellularLocation>
</comment>
<feature type="signal peptide" evidence="6">
    <location>
        <begin position="1"/>
        <end position="20"/>
    </location>
</feature>
<dbReference type="GO" id="GO:0009279">
    <property type="term" value="C:cell outer membrane"/>
    <property type="evidence" value="ECO:0007669"/>
    <property type="project" value="UniProtKB-SubCell"/>
</dbReference>
<evidence type="ECO:0000256" key="4">
    <source>
        <dbReference type="ARBA" id="ARBA00023136"/>
    </source>
</evidence>